<dbReference type="AlphaFoldDB" id="A0A0D7AVM6"/>
<proteinExistence type="predicted"/>
<evidence type="ECO:0000313" key="2">
    <source>
        <dbReference type="Proteomes" id="UP000054007"/>
    </source>
</evidence>
<dbReference type="STRING" id="1314674.A0A0D7AVM6"/>
<evidence type="ECO:0008006" key="3">
    <source>
        <dbReference type="Google" id="ProtNLM"/>
    </source>
</evidence>
<dbReference type="OrthoDB" id="3218112at2759"/>
<sequence length="320" mass="35810">MTESATSETTTTPTYTKDENLWFDDGSIILISAEPNRRGFCVYRGLLARRADFFKDLSENASPDCSSVGAAQELELDDTADHIEHFLNYIFDPRYFTPMAQKTPLPVLYALLRMATKYLHQELRTAVVMHLHTIYPSTATPPAPKSFVDNRPNQAPGDSIDPLLYALRMGRECDVPRILPAAFYLAIQGDIMDCVRLAEKFSSDDASRLLRGREKFIAAATRAAMHESLPSPIPVTSYTSFGSSHMCRKYAEATDTRWASDLDVKEIFLGALYGKKRKASATLCTACIQKWEEDESAAFAQLWVSLPGIFELAGWESYTT</sequence>
<dbReference type="Proteomes" id="UP000054007">
    <property type="component" value="Unassembled WGS sequence"/>
</dbReference>
<dbReference type="EMBL" id="KN880784">
    <property type="protein sequence ID" value="KIY62438.1"/>
    <property type="molecule type" value="Genomic_DNA"/>
</dbReference>
<accession>A0A0D7AVM6</accession>
<reference evidence="1 2" key="1">
    <citation type="journal article" date="2015" name="Fungal Genet. Biol.">
        <title>Evolution of novel wood decay mechanisms in Agaricales revealed by the genome sequences of Fistulina hepatica and Cylindrobasidium torrendii.</title>
        <authorList>
            <person name="Floudas D."/>
            <person name="Held B.W."/>
            <person name="Riley R."/>
            <person name="Nagy L.G."/>
            <person name="Koehler G."/>
            <person name="Ransdell A.S."/>
            <person name="Younus H."/>
            <person name="Chow J."/>
            <person name="Chiniquy J."/>
            <person name="Lipzen A."/>
            <person name="Tritt A."/>
            <person name="Sun H."/>
            <person name="Haridas S."/>
            <person name="LaButti K."/>
            <person name="Ohm R.A."/>
            <person name="Kues U."/>
            <person name="Blanchette R.A."/>
            <person name="Grigoriev I.V."/>
            <person name="Minto R.E."/>
            <person name="Hibbett D.S."/>
        </authorList>
    </citation>
    <scope>NUCLEOTIDE SEQUENCE [LARGE SCALE GENOMIC DNA]</scope>
    <source>
        <strain evidence="1 2">FP15055 ss-10</strain>
    </source>
</reference>
<name>A0A0D7AVM6_9AGAR</name>
<protein>
    <recommendedName>
        <fullName evidence="3">BTB domain-containing protein</fullName>
    </recommendedName>
</protein>
<keyword evidence="2" id="KW-1185">Reference proteome</keyword>
<organism evidence="1 2">
    <name type="scientific">Cylindrobasidium torrendii FP15055 ss-10</name>
    <dbReference type="NCBI Taxonomy" id="1314674"/>
    <lineage>
        <taxon>Eukaryota</taxon>
        <taxon>Fungi</taxon>
        <taxon>Dikarya</taxon>
        <taxon>Basidiomycota</taxon>
        <taxon>Agaricomycotina</taxon>
        <taxon>Agaricomycetes</taxon>
        <taxon>Agaricomycetidae</taxon>
        <taxon>Agaricales</taxon>
        <taxon>Marasmiineae</taxon>
        <taxon>Physalacriaceae</taxon>
        <taxon>Cylindrobasidium</taxon>
    </lineage>
</organism>
<gene>
    <name evidence="1" type="ORF">CYLTODRAFT_494636</name>
</gene>
<evidence type="ECO:0000313" key="1">
    <source>
        <dbReference type="EMBL" id="KIY62438.1"/>
    </source>
</evidence>